<feature type="binding site" evidence="11">
    <location>
        <begin position="300"/>
        <end position="306"/>
    </location>
    <ligand>
        <name>S-adenosyl-L-methionine</name>
        <dbReference type="ChEBI" id="CHEBI:59789"/>
    </ligand>
</feature>
<dbReference type="GO" id="GO:0008173">
    <property type="term" value="F:RNA methyltransferase activity"/>
    <property type="evidence" value="ECO:0007669"/>
    <property type="project" value="InterPro"/>
</dbReference>
<dbReference type="InterPro" id="IPR049560">
    <property type="entry name" value="MeTrfase_RsmB-F_NOP2_cat"/>
</dbReference>
<keyword evidence="6 11" id="KW-0694">RNA-binding</keyword>
<sequence>MLKVRKICWLPCRWKSGKKRWNVLQHKKTNCDRALDSFDDFYGSVYGGRWKNMRAALLTEHKYVAMVNNFGDTEQTCSMLEMDGAINIKSLIHLAQERKSQVQVQEEGHVANSTEMDSKLDALLRKQQEREVAAIYPQAGEDGAAVELPQKLNYSKDEKRPAEDKKEDNLDYKQSLTKALEEDMQLEQDRLVDPQFGTGGLYEYMPANSIKGMEDWVAESEHYKYYQTNVDFPLKIEPETSFYYPEHLALYTYEMGNCSDFKSPKKCLTGVLSHFLMDGGSILPPLFLQVQPGERVLDACAAPGGKSLLLLQTLHIDHLVCNDVQESRLKKLKHVMQEYLFDYKERWQGKRLIFNMGDARNLDEYESYDKILVDVPCTTDRHVLMQQDNNIFKPTRIKERLRIPELQSGILANCLRLLRPGGSLVYSTCSLSPVQNDGVVHMALQKVFNDHGITTTVRDLSQQVALFADIFKFEQPKGLKYGQMVVPYLPANFGPMYFSKITRNT</sequence>
<accession>B4MZJ2</accession>
<evidence type="ECO:0000256" key="3">
    <source>
        <dbReference type="ARBA" id="ARBA00022603"/>
    </source>
</evidence>
<dbReference type="InParanoid" id="B4MZJ2"/>
<dbReference type="PANTHER" id="PTHR22808">
    <property type="entry name" value="NCL1 YEAST -RELATED NOL1/NOP2/FMU SUN DOMAIN-CONTAINING"/>
    <property type="match status" value="1"/>
</dbReference>
<evidence type="ECO:0000256" key="7">
    <source>
        <dbReference type="ARBA" id="ARBA00022946"/>
    </source>
</evidence>
<feature type="binding site" evidence="11">
    <location>
        <position position="323"/>
    </location>
    <ligand>
        <name>S-adenosyl-L-methionine</name>
        <dbReference type="ChEBI" id="CHEBI:59789"/>
    </ligand>
</feature>
<keyword evidence="3 11" id="KW-0489">Methyltransferase</keyword>
<feature type="region of interest" description="Disordered" evidence="12">
    <location>
        <begin position="149"/>
        <end position="170"/>
    </location>
</feature>
<evidence type="ECO:0000256" key="6">
    <source>
        <dbReference type="ARBA" id="ARBA00022884"/>
    </source>
</evidence>
<keyword evidence="8" id="KW-0496">Mitochondrion</keyword>
<evidence type="ECO:0000256" key="10">
    <source>
        <dbReference type="ARBA" id="ARBA00049302"/>
    </source>
</evidence>
<dbReference type="GO" id="GO:0031167">
    <property type="term" value="P:rRNA methylation"/>
    <property type="evidence" value="ECO:0007669"/>
    <property type="project" value="TreeGrafter"/>
</dbReference>
<dbReference type="PROSITE" id="PS51686">
    <property type="entry name" value="SAM_MT_RSMB_NOP"/>
    <property type="match status" value="1"/>
</dbReference>
<dbReference type="GO" id="GO:0003723">
    <property type="term" value="F:RNA binding"/>
    <property type="evidence" value="ECO:0007669"/>
    <property type="project" value="UniProtKB-UniRule"/>
</dbReference>
<name>B4MZJ2_DROWI</name>
<dbReference type="CDD" id="cd02440">
    <property type="entry name" value="AdoMet_MTases"/>
    <property type="match status" value="1"/>
</dbReference>
<evidence type="ECO:0000313" key="15">
    <source>
        <dbReference type="Proteomes" id="UP000007798"/>
    </source>
</evidence>
<protein>
    <recommendedName>
        <fullName evidence="9">NOL1/NOP2/Sun domain family member 4</fullName>
    </recommendedName>
</protein>
<evidence type="ECO:0000256" key="9">
    <source>
        <dbReference type="ARBA" id="ARBA00042050"/>
    </source>
</evidence>
<dbReference type="FunCoup" id="B4MZJ2">
    <property type="interactions" value="361"/>
</dbReference>
<feature type="binding site" evidence="11">
    <location>
        <position position="358"/>
    </location>
    <ligand>
        <name>S-adenosyl-L-methionine</name>
        <dbReference type="ChEBI" id="CHEBI:59789"/>
    </ligand>
</feature>
<evidence type="ECO:0000256" key="8">
    <source>
        <dbReference type="ARBA" id="ARBA00023128"/>
    </source>
</evidence>
<keyword evidence="15" id="KW-1185">Reference proteome</keyword>
<comment type="subcellular location">
    <subcellularLocation>
        <location evidence="1">Mitochondrion</location>
    </subcellularLocation>
</comment>
<keyword evidence="2" id="KW-0698">rRNA processing</keyword>
<evidence type="ECO:0000259" key="13">
    <source>
        <dbReference type="PROSITE" id="PS51686"/>
    </source>
</evidence>
<dbReference type="InterPro" id="IPR023267">
    <property type="entry name" value="RCMT"/>
</dbReference>
<dbReference type="PRINTS" id="PR02008">
    <property type="entry name" value="RCMTFAMILY"/>
</dbReference>
<dbReference type="AlphaFoldDB" id="B4MZJ2"/>
<feature type="binding site" evidence="11">
    <location>
        <position position="374"/>
    </location>
    <ligand>
        <name>S-adenosyl-L-methionine</name>
        <dbReference type="ChEBI" id="CHEBI:59789"/>
    </ligand>
</feature>
<dbReference type="STRING" id="7260.B4MZJ2"/>
<evidence type="ECO:0000256" key="1">
    <source>
        <dbReference type="ARBA" id="ARBA00004173"/>
    </source>
</evidence>
<dbReference type="Gene3D" id="6.20.240.40">
    <property type="match status" value="1"/>
</dbReference>
<feature type="active site" description="Nucleophile" evidence="11">
    <location>
        <position position="429"/>
    </location>
</feature>
<feature type="compositionally biased region" description="Basic and acidic residues" evidence="12">
    <location>
        <begin position="154"/>
        <end position="170"/>
    </location>
</feature>
<dbReference type="PANTHER" id="PTHR22808:SF3">
    <property type="entry name" value="5-METHYLCYTOSINE RRNA METHYLTRANSFERASE NSUN4"/>
    <property type="match status" value="1"/>
</dbReference>
<dbReference type="OrthoDB" id="8020218at2759"/>
<feature type="domain" description="SAM-dependent MTase RsmB/NOP-type" evidence="13">
    <location>
        <begin position="275"/>
        <end position="504"/>
    </location>
</feature>
<keyword evidence="7" id="KW-0809">Transit peptide</keyword>
<dbReference type="SUPFAM" id="SSF53335">
    <property type="entry name" value="S-adenosyl-L-methionine-dependent methyltransferases"/>
    <property type="match status" value="1"/>
</dbReference>
<dbReference type="InterPro" id="IPR001678">
    <property type="entry name" value="MeTrfase_RsmB-F_NOP2_dom"/>
</dbReference>
<dbReference type="KEGG" id="dwi:6644366"/>
<evidence type="ECO:0000256" key="4">
    <source>
        <dbReference type="ARBA" id="ARBA00022679"/>
    </source>
</evidence>
<evidence type="ECO:0000256" key="2">
    <source>
        <dbReference type="ARBA" id="ARBA00022552"/>
    </source>
</evidence>
<dbReference type="Gene3D" id="3.40.50.150">
    <property type="entry name" value="Vaccinia Virus protein VP39"/>
    <property type="match status" value="1"/>
</dbReference>
<keyword evidence="5 11" id="KW-0949">S-adenosyl-L-methionine</keyword>
<dbReference type="FunFam" id="3.40.50.150:FF:000055">
    <property type="entry name" value="5-methylcytosine rRNA methyltransferase NSUN4"/>
    <property type="match status" value="1"/>
</dbReference>
<dbReference type="SMR" id="B4MZJ2"/>
<organism evidence="14 15">
    <name type="scientific">Drosophila willistoni</name>
    <name type="common">Fruit fly</name>
    <dbReference type="NCBI Taxonomy" id="7260"/>
    <lineage>
        <taxon>Eukaryota</taxon>
        <taxon>Metazoa</taxon>
        <taxon>Ecdysozoa</taxon>
        <taxon>Arthropoda</taxon>
        <taxon>Hexapoda</taxon>
        <taxon>Insecta</taxon>
        <taxon>Pterygota</taxon>
        <taxon>Neoptera</taxon>
        <taxon>Endopterygota</taxon>
        <taxon>Diptera</taxon>
        <taxon>Brachycera</taxon>
        <taxon>Muscomorpha</taxon>
        <taxon>Ephydroidea</taxon>
        <taxon>Drosophilidae</taxon>
        <taxon>Drosophila</taxon>
        <taxon>Sophophora</taxon>
    </lineage>
</organism>
<dbReference type="HOGENOM" id="CLU_041061_2_0_1"/>
<evidence type="ECO:0000256" key="11">
    <source>
        <dbReference type="PROSITE-ProRule" id="PRU01023"/>
    </source>
</evidence>
<evidence type="ECO:0000256" key="5">
    <source>
        <dbReference type="ARBA" id="ARBA00022691"/>
    </source>
</evidence>
<dbReference type="GO" id="GO:0005762">
    <property type="term" value="C:mitochondrial large ribosomal subunit"/>
    <property type="evidence" value="ECO:0007669"/>
    <property type="project" value="TreeGrafter"/>
</dbReference>
<gene>
    <name evidence="14" type="primary">Dwil\GK24670</name>
    <name evidence="14" type="ORF">Dwil_GK24670</name>
</gene>
<dbReference type="OMA" id="MVNNFGD"/>
<keyword evidence="4 11" id="KW-0808">Transferase</keyword>
<dbReference type="EMBL" id="CH963920">
    <property type="protein sequence ID" value="EDW77777.1"/>
    <property type="molecule type" value="Genomic_DNA"/>
</dbReference>
<dbReference type="InterPro" id="IPR029063">
    <property type="entry name" value="SAM-dependent_MTases_sf"/>
</dbReference>
<evidence type="ECO:0000256" key="12">
    <source>
        <dbReference type="SAM" id="MobiDB-lite"/>
    </source>
</evidence>
<dbReference type="PhylomeDB" id="B4MZJ2"/>
<reference evidence="14 15" key="1">
    <citation type="journal article" date="2007" name="Nature">
        <title>Evolution of genes and genomes on the Drosophila phylogeny.</title>
        <authorList>
            <consortium name="Drosophila 12 Genomes Consortium"/>
            <person name="Clark A.G."/>
            <person name="Eisen M.B."/>
            <person name="Smith D.R."/>
            <person name="Bergman C.M."/>
            <person name="Oliver B."/>
            <person name="Markow T.A."/>
            <person name="Kaufman T.C."/>
            <person name="Kellis M."/>
            <person name="Gelbart W."/>
            <person name="Iyer V.N."/>
            <person name="Pollard D.A."/>
            <person name="Sackton T.B."/>
            <person name="Larracuente A.M."/>
            <person name="Singh N.D."/>
            <person name="Abad J.P."/>
            <person name="Abt D.N."/>
            <person name="Adryan B."/>
            <person name="Aguade M."/>
            <person name="Akashi H."/>
            <person name="Anderson W.W."/>
            <person name="Aquadro C.F."/>
            <person name="Ardell D.H."/>
            <person name="Arguello R."/>
            <person name="Artieri C.G."/>
            <person name="Barbash D.A."/>
            <person name="Barker D."/>
            <person name="Barsanti P."/>
            <person name="Batterham P."/>
            <person name="Batzoglou S."/>
            <person name="Begun D."/>
            <person name="Bhutkar A."/>
            <person name="Blanco E."/>
            <person name="Bosak S.A."/>
            <person name="Bradley R.K."/>
            <person name="Brand A.D."/>
            <person name="Brent M.R."/>
            <person name="Brooks A.N."/>
            <person name="Brown R.H."/>
            <person name="Butlin R.K."/>
            <person name="Caggese C."/>
            <person name="Calvi B.R."/>
            <person name="Bernardo de Carvalho A."/>
            <person name="Caspi A."/>
            <person name="Castrezana S."/>
            <person name="Celniker S.E."/>
            <person name="Chang J.L."/>
            <person name="Chapple C."/>
            <person name="Chatterji S."/>
            <person name="Chinwalla A."/>
            <person name="Civetta A."/>
            <person name="Clifton S.W."/>
            <person name="Comeron J.M."/>
            <person name="Costello J.C."/>
            <person name="Coyne J.A."/>
            <person name="Daub J."/>
            <person name="David R.G."/>
            <person name="Delcher A.L."/>
            <person name="Delehaunty K."/>
            <person name="Do C.B."/>
            <person name="Ebling H."/>
            <person name="Edwards K."/>
            <person name="Eickbush T."/>
            <person name="Evans J.D."/>
            <person name="Filipski A."/>
            <person name="Findeiss S."/>
            <person name="Freyhult E."/>
            <person name="Fulton L."/>
            <person name="Fulton R."/>
            <person name="Garcia A.C."/>
            <person name="Gardiner A."/>
            <person name="Garfield D.A."/>
            <person name="Garvin B.E."/>
            <person name="Gibson G."/>
            <person name="Gilbert D."/>
            <person name="Gnerre S."/>
            <person name="Godfrey J."/>
            <person name="Good R."/>
            <person name="Gotea V."/>
            <person name="Gravely B."/>
            <person name="Greenberg A.J."/>
            <person name="Griffiths-Jones S."/>
            <person name="Gross S."/>
            <person name="Guigo R."/>
            <person name="Gustafson E.A."/>
            <person name="Haerty W."/>
            <person name="Hahn M.W."/>
            <person name="Halligan D.L."/>
            <person name="Halpern A.L."/>
            <person name="Halter G.M."/>
            <person name="Han M.V."/>
            <person name="Heger A."/>
            <person name="Hillier L."/>
            <person name="Hinrichs A.S."/>
            <person name="Holmes I."/>
            <person name="Hoskins R.A."/>
            <person name="Hubisz M.J."/>
            <person name="Hultmark D."/>
            <person name="Huntley M.A."/>
            <person name="Jaffe D.B."/>
            <person name="Jagadeeshan S."/>
            <person name="Jeck W.R."/>
            <person name="Johnson J."/>
            <person name="Jones C.D."/>
            <person name="Jordan W.C."/>
            <person name="Karpen G.H."/>
            <person name="Kataoka E."/>
            <person name="Keightley P.D."/>
            <person name="Kheradpour P."/>
            <person name="Kirkness E.F."/>
            <person name="Koerich L.B."/>
            <person name="Kristiansen K."/>
            <person name="Kudrna D."/>
            <person name="Kulathinal R.J."/>
            <person name="Kumar S."/>
            <person name="Kwok R."/>
            <person name="Lander E."/>
            <person name="Langley C.H."/>
            <person name="Lapoint R."/>
            <person name="Lazzaro B.P."/>
            <person name="Lee S.J."/>
            <person name="Levesque L."/>
            <person name="Li R."/>
            <person name="Lin C.F."/>
            <person name="Lin M.F."/>
            <person name="Lindblad-Toh K."/>
            <person name="Llopart A."/>
            <person name="Long M."/>
            <person name="Low L."/>
            <person name="Lozovsky E."/>
            <person name="Lu J."/>
            <person name="Luo M."/>
            <person name="Machado C.A."/>
            <person name="Makalowski W."/>
            <person name="Marzo M."/>
            <person name="Matsuda M."/>
            <person name="Matzkin L."/>
            <person name="McAllister B."/>
            <person name="McBride C.S."/>
            <person name="McKernan B."/>
            <person name="McKernan K."/>
            <person name="Mendez-Lago M."/>
            <person name="Minx P."/>
            <person name="Mollenhauer M.U."/>
            <person name="Montooth K."/>
            <person name="Mount S.M."/>
            <person name="Mu X."/>
            <person name="Myers E."/>
            <person name="Negre B."/>
            <person name="Newfeld S."/>
            <person name="Nielsen R."/>
            <person name="Noor M.A."/>
            <person name="O'Grady P."/>
            <person name="Pachter L."/>
            <person name="Papaceit M."/>
            <person name="Parisi M.J."/>
            <person name="Parisi M."/>
            <person name="Parts L."/>
            <person name="Pedersen J.S."/>
            <person name="Pesole G."/>
            <person name="Phillippy A.M."/>
            <person name="Ponting C.P."/>
            <person name="Pop M."/>
            <person name="Porcelli D."/>
            <person name="Powell J.R."/>
            <person name="Prohaska S."/>
            <person name="Pruitt K."/>
            <person name="Puig M."/>
            <person name="Quesneville H."/>
            <person name="Ram K.R."/>
            <person name="Rand D."/>
            <person name="Rasmussen M.D."/>
            <person name="Reed L.K."/>
            <person name="Reenan R."/>
            <person name="Reily A."/>
            <person name="Remington K.A."/>
            <person name="Rieger T.T."/>
            <person name="Ritchie M.G."/>
            <person name="Robin C."/>
            <person name="Rogers Y.H."/>
            <person name="Rohde C."/>
            <person name="Rozas J."/>
            <person name="Rubenfield M.J."/>
            <person name="Ruiz A."/>
            <person name="Russo S."/>
            <person name="Salzberg S.L."/>
            <person name="Sanchez-Gracia A."/>
            <person name="Saranga D.J."/>
            <person name="Sato H."/>
            <person name="Schaeffer S.W."/>
            <person name="Schatz M.C."/>
            <person name="Schlenke T."/>
            <person name="Schwartz R."/>
            <person name="Segarra C."/>
            <person name="Singh R.S."/>
            <person name="Sirot L."/>
            <person name="Sirota M."/>
            <person name="Sisneros N.B."/>
            <person name="Smith C.D."/>
            <person name="Smith T.F."/>
            <person name="Spieth J."/>
            <person name="Stage D.E."/>
            <person name="Stark A."/>
            <person name="Stephan W."/>
            <person name="Strausberg R.L."/>
            <person name="Strempel S."/>
            <person name="Sturgill D."/>
            <person name="Sutton G."/>
            <person name="Sutton G.G."/>
            <person name="Tao W."/>
            <person name="Teichmann S."/>
            <person name="Tobari Y.N."/>
            <person name="Tomimura Y."/>
            <person name="Tsolas J.M."/>
            <person name="Valente V.L."/>
            <person name="Venter E."/>
            <person name="Venter J.C."/>
            <person name="Vicario S."/>
            <person name="Vieira F.G."/>
            <person name="Vilella A.J."/>
            <person name="Villasante A."/>
            <person name="Walenz B."/>
            <person name="Wang J."/>
            <person name="Wasserman M."/>
            <person name="Watts T."/>
            <person name="Wilson D."/>
            <person name="Wilson R.K."/>
            <person name="Wing R.A."/>
            <person name="Wolfner M.F."/>
            <person name="Wong A."/>
            <person name="Wong G.K."/>
            <person name="Wu C.I."/>
            <person name="Wu G."/>
            <person name="Yamamoto D."/>
            <person name="Yang H.P."/>
            <person name="Yang S.P."/>
            <person name="Yorke J.A."/>
            <person name="Yoshida K."/>
            <person name="Zdobnov E."/>
            <person name="Zhang P."/>
            <person name="Zhang Y."/>
            <person name="Zimin A.V."/>
            <person name="Baldwin J."/>
            <person name="Abdouelleil A."/>
            <person name="Abdulkadir J."/>
            <person name="Abebe A."/>
            <person name="Abera B."/>
            <person name="Abreu J."/>
            <person name="Acer S.C."/>
            <person name="Aftuck L."/>
            <person name="Alexander A."/>
            <person name="An P."/>
            <person name="Anderson E."/>
            <person name="Anderson S."/>
            <person name="Arachi H."/>
            <person name="Azer M."/>
            <person name="Bachantsang P."/>
            <person name="Barry A."/>
            <person name="Bayul T."/>
            <person name="Berlin A."/>
            <person name="Bessette D."/>
            <person name="Bloom T."/>
            <person name="Blye J."/>
            <person name="Boguslavskiy L."/>
            <person name="Bonnet C."/>
            <person name="Boukhgalter B."/>
            <person name="Bourzgui I."/>
            <person name="Brown A."/>
            <person name="Cahill P."/>
            <person name="Channer S."/>
            <person name="Cheshatsang Y."/>
            <person name="Chuda L."/>
            <person name="Citroen M."/>
            <person name="Collymore A."/>
            <person name="Cooke P."/>
            <person name="Costello M."/>
            <person name="D'Aco K."/>
            <person name="Daza R."/>
            <person name="De Haan G."/>
            <person name="DeGray S."/>
            <person name="DeMaso C."/>
            <person name="Dhargay N."/>
            <person name="Dooley K."/>
            <person name="Dooley E."/>
            <person name="Doricent M."/>
            <person name="Dorje P."/>
            <person name="Dorjee K."/>
            <person name="Dupes A."/>
            <person name="Elong R."/>
            <person name="Falk J."/>
            <person name="Farina A."/>
            <person name="Faro S."/>
            <person name="Ferguson D."/>
            <person name="Fisher S."/>
            <person name="Foley C.D."/>
            <person name="Franke A."/>
            <person name="Friedrich D."/>
            <person name="Gadbois L."/>
            <person name="Gearin G."/>
            <person name="Gearin C.R."/>
            <person name="Giannoukos G."/>
            <person name="Goode T."/>
            <person name="Graham J."/>
            <person name="Grandbois E."/>
            <person name="Grewal S."/>
            <person name="Gyaltsen K."/>
            <person name="Hafez N."/>
            <person name="Hagos B."/>
            <person name="Hall J."/>
            <person name="Henson C."/>
            <person name="Hollinger A."/>
            <person name="Honan T."/>
            <person name="Huard M.D."/>
            <person name="Hughes L."/>
            <person name="Hurhula B."/>
            <person name="Husby M.E."/>
            <person name="Kamat A."/>
            <person name="Kanga B."/>
            <person name="Kashin S."/>
            <person name="Khazanovich D."/>
            <person name="Kisner P."/>
            <person name="Lance K."/>
            <person name="Lara M."/>
            <person name="Lee W."/>
            <person name="Lennon N."/>
            <person name="Letendre F."/>
            <person name="LeVine R."/>
            <person name="Lipovsky A."/>
            <person name="Liu X."/>
            <person name="Liu J."/>
            <person name="Liu S."/>
            <person name="Lokyitsang T."/>
            <person name="Lokyitsang Y."/>
            <person name="Lubonja R."/>
            <person name="Lui A."/>
            <person name="MacDonald P."/>
            <person name="Magnisalis V."/>
            <person name="Maru K."/>
            <person name="Matthews C."/>
            <person name="McCusker W."/>
            <person name="McDonough S."/>
            <person name="Mehta T."/>
            <person name="Meldrim J."/>
            <person name="Meneus L."/>
            <person name="Mihai O."/>
            <person name="Mihalev A."/>
            <person name="Mihova T."/>
            <person name="Mittelman R."/>
            <person name="Mlenga V."/>
            <person name="Montmayeur A."/>
            <person name="Mulrain L."/>
            <person name="Navidi A."/>
            <person name="Naylor J."/>
            <person name="Negash T."/>
            <person name="Nguyen T."/>
            <person name="Nguyen N."/>
            <person name="Nicol R."/>
            <person name="Norbu C."/>
            <person name="Norbu N."/>
            <person name="Novod N."/>
            <person name="O'Neill B."/>
            <person name="Osman S."/>
            <person name="Markiewicz E."/>
            <person name="Oyono O.L."/>
            <person name="Patti C."/>
            <person name="Phunkhang P."/>
            <person name="Pierre F."/>
            <person name="Priest M."/>
            <person name="Raghuraman S."/>
            <person name="Rege F."/>
            <person name="Reyes R."/>
            <person name="Rise C."/>
            <person name="Rogov P."/>
            <person name="Ross K."/>
            <person name="Ryan E."/>
            <person name="Settipalli S."/>
            <person name="Shea T."/>
            <person name="Sherpa N."/>
            <person name="Shi L."/>
            <person name="Shih D."/>
            <person name="Sparrow T."/>
            <person name="Spaulding J."/>
            <person name="Stalker J."/>
            <person name="Stange-Thomann N."/>
            <person name="Stavropoulos S."/>
            <person name="Stone C."/>
            <person name="Strader C."/>
            <person name="Tesfaye S."/>
            <person name="Thomson T."/>
            <person name="Thoulutsang Y."/>
            <person name="Thoulutsang D."/>
            <person name="Topham K."/>
            <person name="Topping I."/>
            <person name="Tsamla T."/>
            <person name="Vassiliev H."/>
            <person name="Vo A."/>
            <person name="Wangchuk T."/>
            <person name="Wangdi T."/>
            <person name="Weiand M."/>
            <person name="Wilkinson J."/>
            <person name="Wilson A."/>
            <person name="Yadav S."/>
            <person name="Young G."/>
            <person name="Yu Q."/>
            <person name="Zembek L."/>
            <person name="Zhong D."/>
            <person name="Zimmer A."/>
            <person name="Zwirko Z."/>
            <person name="Jaffe D.B."/>
            <person name="Alvarez P."/>
            <person name="Brockman W."/>
            <person name="Butler J."/>
            <person name="Chin C."/>
            <person name="Gnerre S."/>
            <person name="Grabherr M."/>
            <person name="Kleber M."/>
            <person name="Mauceli E."/>
            <person name="MacCallum I."/>
        </authorList>
    </citation>
    <scope>NUCLEOTIDE SEQUENCE [LARGE SCALE GENOMIC DNA]</scope>
    <source>
        <strain evidence="15">Tucson 14030-0811.24</strain>
    </source>
</reference>
<comment type="similarity">
    <text evidence="11">Belongs to the class I-like SAM-binding methyltransferase superfamily. RsmB/NOP family.</text>
</comment>
<dbReference type="Pfam" id="PF01189">
    <property type="entry name" value="Methyltr_RsmB-F"/>
    <property type="match status" value="1"/>
</dbReference>
<proteinExistence type="inferred from homology"/>
<comment type="catalytic activity">
    <reaction evidence="10">
        <text>a cytidine in rRNA + S-adenosyl-L-methionine = a 5-methylcytidine in rRNA + S-adenosyl-L-homocysteine + H(+)</text>
        <dbReference type="Rhea" id="RHEA:61484"/>
        <dbReference type="Rhea" id="RHEA-COMP:15836"/>
        <dbReference type="Rhea" id="RHEA-COMP:15837"/>
        <dbReference type="ChEBI" id="CHEBI:15378"/>
        <dbReference type="ChEBI" id="CHEBI:57856"/>
        <dbReference type="ChEBI" id="CHEBI:59789"/>
        <dbReference type="ChEBI" id="CHEBI:74483"/>
        <dbReference type="ChEBI" id="CHEBI:82748"/>
    </reaction>
</comment>
<dbReference type="Proteomes" id="UP000007798">
    <property type="component" value="Unassembled WGS sequence"/>
</dbReference>
<dbReference type="eggNOG" id="KOG2198">
    <property type="taxonomic scope" value="Eukaryota"/>
</dbReference>
<evidence type="ECO:0000313" key="14">
    <source>
        <dbReference type="EMBL" id="EDW77777.1"/>
    </source>
</evidence>